<protein>
    <submittedName>
        <fullName evidence="1">Uncharacterized protein</fullName>
    </submittedName>
</protein>
<feature type="non-terminal residue" evidence="1">
    <location>
        <position position="153"/>
    </location>
</feature>
<dbReference type="Proteomes" id="UP000193467">
    <property type="component" value="Unassembled WGS sequence"/>
</dbReference>
<reference evidence="1 2" key="1">
    <citation type="submission" date="2016-07" db="EMBL/GenBank/DDBJ databases">
        <title>Pervasive Adenine N6-methylation of Active Genes in Fungi.</title>
        <authorList>
            <consortium name="DOE Joint Genome Institute"/>
            <person name="Mondo S.J."/>
            <person name="Dannebaum R.O."/>
            <person name="Kuo R.C."/>
            <person name="Labutti K."/>
            <person name="Haridas S."/>
            <person name="Kuo A."/>
            <person name="Salamov A."/>
            <person name="Ahrendt S.R."/>
            <person name="Lipzen A."/>
            <person name="Sullivan W."/>
            <person name="Andreopoulos W.B."/>
            <person name="Clum A."/>
            <person name="Lindquist E."/>
            <person name="Daum C."/>
            <person name="Ramamoorthy G.K."/>
            <person name="Gryganskyi A."/>
            <person name="Culley D."/>
            <person name="Magnuson J.K."/>
            <person name="James T.Y."/>
            <person name="O'Malley M.A."/>
            <person name="Stajich J.E."/>
            <person name="Spatafora J.W."/>
            <person name="Visel A."/>
            <person name="Grigoriev I.V."/>
        </authorList>
    </citation>
    <scope>NUCLEOTIDE SEQUENCE [LARGE SCALE GENOMIC DNA]</scope>
    <source>
        <strain evidence="1 2">62-1032</strain>
    </source>
</reference>
<organism evidence="1 2">
    <name type="scientific">Leucosporidium creatinivorum</name>
    <dbReference type="NCBI Taxonomy" id="106004"/>
    <lineage>
        <taxon>Eukaryota</taxon>
        <taxon>Fungi</taxon>
        <taxon>Dikarya</taxon>
        <taxon>Basidiomycota</taxon>
        <taxon>Pucciniomycotina</taxon>
        <taxon>Microbotryomycetes</taxon>
        <taxon>Leucosporidiales</taxon>
        <taxon>Leucosporidium</taxon>
    </lineage>
</organism>
<comment type="caution">
    <text evidence="1">The sequence shown here is derived from an EMBL/GenBank/DDBJ whole genome shotgun (WGS) entry which is preliminary data.</text>
</comment>
<keyword evidence="2" id="KW-1185">Reference proteome</keyword>
<dbReference type="OrthoDB" id="3249498at2759"/>
<evidence type="ECO:0000313" key="1">
    <source>
        <dbReference type="EMBL" id="ORY58366.1"/>
    </source>
</evidence>
<name>A0A1Y2DGW4_9BASI</name>
<sequence>LGFVDDMFGADVTGLFAHVTHPRTGETRLIPLQQARILNGWTLVGMPWEWDKQEWSERFLVILSHRFDSVNLTITLPHDKKELFAASVDSFLSQRKPPLVEWQRLAGYAQWACFTLPFAKFALQPLYDKMAGKQMRRLPIHIDVATKRNLRWF</sequence>
<gene>
    <name evidence="1" type="ORF">BCR35DRAFT_256370</name>
</gene>
<evidence type="ECO:0000313" key="2">
    <source>
        <dbReference type="Proteomes" id="UP000193467"/>
    </source>
</evidence>
<proteinExistence type="predicted"/>
<dbReference type="AlphaFoldDB" id="A0A1Y2DGW4"/>
<dbReference type="EMBL" id="MCGR01000079">
    <property type="protein sequence ID" value="ORY58366.1"/>
    <property type="molecule type" value="Genomic_DNA"/>
</dbReference>
<dbReference type="InParanoid" id="A0A1Y2DGW4"/>
<dbReference type="STRING" id="106004.A0A1Y2DGW4"/>
<feature type="non-terminal residue" evidence="1">
    <location>
        <position position="1"/>
    </location>
</feature>
<accession>A0A1Y2DGW4</accession>